<dbReference type="Proteomes" id="UP001530293">
    <property type="component" value="Unassembled WGS sequence"/>
</dbReference>
<dbReference type="Gene3D" id="2.30.180.10">
    <property type="entry name" value="FAS1 domain"/>
    <property type="match status" value="1"/>
</dbReference>
<evidence type="ECO:0000259" key="2">
    <source>
        <dbReference type="PROSITE" id="PS50213"/>
    </source>
</evidence>
<dbReference type="EMBL" id="JALLBG020000148">
    <property type="protein sequence ID" value="KAL3761627.1"/>
    <property type="molecule type" value="Genomic_DNA"/>
</dbReference>
<reference evidence="3 4" key="1">
    <citation type="submission" date="2024-10" db="EMBL/GenBank/DDBJ databases">
        <title>Updated reference genomes for cyclostephanoid diatoms.</title>
        <authorList>
            <person name="Roberts W.R."/>
            <person name="Alverson A.J."/>
        </authorList>
    </citation>
    <scope>NUCLEOTIDE SEQUENCE [LARGE SCALE GENOMIC DNA]</scope>
    <source>
        <strain evidence="3 4">AJA232-27</strain>
    </source>
</reference>
<dbReference type="Pfam" id="PF02469">
    <property type="entry name" value="Fasciclin"/>
    <property type="match status" value="1"/>
</dbReference>
<gene>
    <name evidence="3" type="ORF">ACHAWU_000114</name>
</gene>
<dbReference type="SUPFAM" id="SSF82153">
    <property type="entry name" value="FAS1 domain"/>
    <property type="match status" value="1"/>
</dbReference>
<dbReference type="InterPro" id="IPR036378">
    <property type="entry name" value="FAS1_dom_sf"/>
</dbReference>
<feature type="transmembrane region" description="Helical" evidence="1">
    <location>
        <begin position="6"/>
        <end position="22"/>
    </location>
</feature>
<organism evidence="3 4">
    <name type="scientific">Discostella pseudostelligera</name>
    <dbReference type="NCBI Taxonomy" id="259834"/>
    <lineage>
        <taxon>Eukaryota</taxon>
        <taxon>Sar</taxon>
        <taxon>Stramenopiles</taxon>
        <taxon>Ochrophyta</taxon>
        <taxon>Bacillariophyta</taxon>
        <taxon>Coscinodiscophyceae</taxon>
        <taxon>Thalassiosirophycidae</taxon>
        <taxon>Stephanodiscales</taxon>
        <taxon>Stephanodiscaceae</taxon>
        <taxon>Discostella</taxon>
    </lineage>
</organism>
<dbReference type="InterPro" id="IPR000782">
    <property type="entry name" value="FAS1_domain"/>
</dbReference>
<name>A0ABD3MDF1_9STRA</name>
<keyword evidence="1" id="KW-0812">Transmembrane</keyword>
<protein>
    <recommendedName>
        <fullName evidence="2">FAS1 domain-containing protein</fullName>
    </recommendedName>
</protein>
<dbReference type="SMART" id="SM00554">
    <property type="entry name" value="FAS1"/>
    <property type="match status" value="1"/>
</dbReference>
<evidence type="ECO:0000313" key="3">
    <source>
        <dbReference type="EMBL" id="KAL3761627.1"/>
    </source>
</evidence>
<evidence type="ECO:0000256" key="1">
    <source>
        <dbReference type="SAM" id="Phobius"/>
    </source>
</evidence>
<feature type="domain" description="FAS1" evidence="2">
    <location>
        <begin position="46"/>
        <end position="192"/>
    </location>
</feature>
<keyword evidence="1" id="KW-1133">Transmembrane helix</keyword>
<keyword evidence="4" id="KW-1185">Reference proteome</keyword>
<accession>A0ABD3MDF1</accession>
<comment type="caution">
    <text evidence="3">The sequence shown here is derived from an EMBL/GenBank/DDBJ whole genome shotgun (WGS) entry which is preliminary data.</text>
</comment>
<sequence length="210" mass="22517">MVAARSYYVGWISSILGISIAFQSHHDFLSTRQVSMRKGAAIFDSATDVEEYLAANYPECSALFAKNADVMKKIIKAEDGFTIFAPNSNAFAALGDKKRSQLDDIRNAEVAEKIASYHIIIEPVTAEQLFNSGGVVTEGGTVPAERSVSGGFFGVGGKEDGGVTLNSAKVVKSLEFADATKTGIIHEVDGFISPSILWRYADQLRIPGSS</sequence>
<evidence type="ECO:0000313" key="4">
    <source>
        <dbReference type="Proteomes" id="UP001530293"/>
    </source>
</evidence>
<proteinExistence type="predicted"/>
<dbReference type="AlphaFoldDB" id="A0ABD3MDF1"/>
<keyword evidence="1" id="KW-0472">Membrane</keyword>
<dbReference type="PROSITE" id="PS50213">
    <property type="entry name" value="FAS1"/>
    <property type="match status" value="1"/>
</dbReference>